<dbReference type="PANTHER" id="PTHR46797:SF1">
    <property type="entry name" value="METHYLPHOSPHONATE SYNTHASE"/>
    <property type="match status" value="1"/>
</dbReference>
<dbReference type="Pfam" id="PF01381">
    <property type="entry name" value="HTH_3"/>
    <property type="match status" value="1"/>
</dbReference>
<gene>
    <name evidence="3" type="ORF">ACFO8L_02980</name>
</gene>
<dbReference type="SMART" id="SM00530">
    <property type="entry name" value="HTH_XRE"/>
    <property type="match status" value="1"/>
</dbReference>
<dbReference type="CDD" id="cd00093">
    <property type="entry name" value="HTH_XRE"/>
    <property type="match status" value="1"/>
</dbReference>
<dbReference type="EMBL" id="JBHSFN010000001">
    <property type="protein sequence ID" value="MFC4585022.1"/>
    <property type="molecule type" value="Genomic_DNA"/>
</dbReference>
<evidence type="ECO:0000313" key="3">
    <source>
        <dbReference type="EMBL" id="MFC4585022.1"/>
    </source>
</evidence>
<evidence type="ECO:0000313" key="4">
    <source>
        <dbReference type="Proteomes" id="UP001595891"/>
    </source>
</evidence>
<dbReference type="Gene3D" id="1.25.40.10">
    <property type="entry name" value="Tetratricopeptide repeat domain"/>
    <property type="match status" value="2"/>
</dbReference>
<dbReference type="RefSeq" id="WP_262841053.1">
    <property type="nucleotide sequence ID" value="NZ_JANZYP010000003.1"/>
</dbReference>
<dbReference type="InterPro" id="IPR050807">
    <property type="entry name" value="TransReg_Diox_bact_type"/>
</dbReference>
<keyword evidence="1" id="KW-0238">DNA-binding</keyword>
<dbReference type="PROSITE" id="PS50943">
    <property type="entry name" value="HTH_CROC1"/>
    <property type="match status" value="1"/>
</dbReference>
<dbReference type="InterPro" id="IPR001387">
    <property type="entry name" value="Cro/C1-type_HTH"/>
</dbReference>
<dbReference type="SUPFAM" id="SSF48452">
    <property type="entry name" value="TPR-like"/>
    <property type="match status" value="2"/>
</dbReference>
<protein>
    <submittedName>
        <fullName evidence="3">Helix-turn-helix domain-containing protein</fullName>
    </submittedName>
</protein>
<evidence type="ECO:0000259" key="2">
    <source>
        <dbReference type="PROSITE" id="PS50943"/>
    </source>
</evidence>
<sequence>MTSQDLIGQRIKTIRRQRGLSQAQLAHPELSDSYVSLIESGKRTPTAAVLELLAAKLECSLTYLINGVTAEQMQDLQLGLGYAALALENGEVAEARRRYAELLADGNLAGLSPLRQQAQYGYALATEACGDLDEAIEVLTRLKETGDATMSDERAIAVVLALSRCLRERGKLTEAVLVGEEALLGARRPAWNDDLVELGATLLLAYIVRGDLLRARQFAAELLAAAEMLGTPRATVAACWNAAIVAEHTGHGEEALALVERALAVQSENGEPRNLARLRTESAILRLRVRPAEAESCREVLLRARRELTETSASTVDLARCNLDLAKAEIVLGNPGKAVEYGRQAVDMLDDRTGALRAETRLMLANALLLLSKREEAAIELVAAEELLEHVPASRKTAAGWVTAAWVLDSLEDGDASVAAYQRALACAGL</sequence>
<feature type="domain" description="HTH cro/C1-type" evidence="2">
    <location>
        <begin position="11"/>
        <end position="64"/>
    </location>
</feature>
<dbReference type="PANTHER" id="PTHR46797">
    <property type="entry name" value="HTH-TYPE TRANSCRIPTIONAL REGULATOR"/>
    <property type="match status" value="1"/>
</dbReference>
<name>A0ABV9E8V4_9ACTN</name>
<proteinExistence type="predicted"/>
<evidence type="ECO:0000256" key="1">
    <source>
        <dbReference type="ARBA" id="ARBA00023125"/>
    </source>
</evidence>
<comment type="caution">
    <text evidence="3">The sequence shown here is derived from an EMBL/GenBank/DDBJ whole genome shotgun (WGS) entry which is preliminary data.</text>
</comment>
<dbReference type="InterPro" id="IPR011990">
    <property type="entry name" value="TPR-like_helical_dom_sf"/>
</dbReference>
<accession>A0ABV9E8V4</accession>
<keyword evidence="4" id="KW-1185">Reference proteome</keyword>
<organism evidence="3 4">
    <name type="scientific">Sphaerisporangium corydalis</name>
    <dbReference type="NCBI Taxonomy" id="1441875"/>
    <lineage>
        <taxon>Bacteria</taxon>
        <taxon>Bacillati</taxon>
        <taxon>Actinomycetota</taxon>
        <taxon>Actinomycetes</taxon>
        <taxon>Streptosporangiales</taxon>
        <taxon>Streptosporangiaceae</taxon>
        <taxon>Sphaerisporangium</taxon>
    </lineage>
</organism>
<dbReference type="SUPFAM" id="SSF47413">
    <property type="entry name" value="lambda repressor-like DNA-binding domains"/>
    <property type="match status" value="1"/>
</dbReference>
<dbReference type="Gene3D" id="1.10.260.40">
    <property type="entry name" value="lambda repressor-like DNA-binding domains"/>
    <property type="match status" value="1"/>
</dbReference>
<dbReference type="InterPro" id="IPR010982">
    <property type="entry name" value="Lambda_DNA-bd_dom_sf"/>
</dbReference>
<dbReference type="Proteomes" id="UP001595891">
    <property type="component" value="Unassembled WGS sequence"/>
</dbReference>
<reference evidence="4" key="1">
    <citation type="journal article" date="2019" name="Int. J. Syst. Evol. Microbiol.">
        <title>The Global Catalogue of Microorganisms (GCM) 10K type strain sequencing project: providing services to taxonomists for standard genome sequencing and annotation.</title>
        <authorList>
            <consortium name="The Broad Institute Genomics Platform"/>
            <consortium name="The Broad Institute Genome Sequencing Center for Infectious Disease"/>
            <person name="Wu L."/>
            <person name="Ma J."/>
        </authorList>
    </citation>
    <scope>NUCLEOTIDE SEQUENCE [LARGE SCALE GENOMIC DNA]</scope>
    <source>
        <strain evidence="4">CCUG 49560</strain>
    </source>
</reference>